<gene>
    <name evidence="2" type="ORF">PACLA_8A055862</name>
</gene>
<organism evidence="2 3">
    <name type="scientific">Paramuricea clavata</name>
    <name type="common">Red gorgonian</name>
    <name type="synonym">Violescent sea-whip</name>
    <dbReference type="NCBI Taxonomy" id="317549"/>
    <lineage>
        <taxon>Eukaryota</taxon>
        <taxon>Metazoa</taxon>
        <taxon>Cnidaria</taxon>
        <taxon>Anthozoa</taxon>
        <taxon>Octocorallia</taxon>
        <taxon>Malacalcyonacea</taxon>
        <taxon>Plexauridae</taxon>
        <taxon>Paramuricea</taxon>
    </lineage>
</organism>
<name>A0A7D9DHA9_PARCT</name>
<accession>A0A7D9DHA9</accession>
<sequence>MAVSKAALAAIKALKKSGAQRRKEKRKQALLDAGSDRKQQKLCFSCESRNNNDLLHGENASSSSESTPGEARDNGTNSPEREKTLDVFTPEIHDKTIDNERAKIDDNKDHFQKLSSSTAIHQKVAFVQSNCCQPGIATVHKLPFGPKRVYQRKVQEKKYVARKWITVQVIDHEVKGVYCNICVAFAESSSAFTNGFTQYSHIYERISDHESSKTHNSSVMAFVHAQSNKDISSLTNSEMVNARRRDVQENTRVFERIVSIIKYLAKRSLSFRGHRNESSYTLDDRSVDHGNCLETILLISEFDVPLNSHVQKVIDKSKKRRGNLKRIGK</sequence>
<reference evidence="2" key="1">
    <citation type="submission" date="2020-04" db="EMBL/GenBank/DDBJ databases">
        <authorList>
            <person name="Alioto T."/>
            <person name="Alioto T."/>
            <person name="Gomez Garrido J."/>
        </authorList>
    </citation>
    <scope>NUCLEOTIDE SEQUENCE</scope>
    <source>
        <strain evidence="2">A484AB</strain>
    </source>
</reference>
<feature type="region of interest" description="Disordered" evidence="1">
    <location>
        <begin position="14"/>
        <end position="35"/>
    </location>
</feature>
<dbReference type="EMBL" id="CACRXK020000788">
    <property type="protein sequence ID" value="CAB3984810.1"/>
    <property type="molecule type" value="Genomic_DNA"/>
</dbReference>
<feature type="compositionally biased region" description="Polar residues" evidence="1">
    <location>
        <begin position="54"/>
        <end position="67"/>
    </location>
</feature>
<proteinExistence type="predicted"/>
<evidence type="ECO:0000313" key="2">
    <source>
        <dbReference type="EMBL" id="CAB3984810.1"/>
    </source>
</evidence>
<dbReference type="AlphaFoldDB" id="A0A7D9DHA9"/>
<comment type="caution">
    <text evidence="2">The sequence shown here is derived from an EMBL/GenBank/DDBJ whole genome shotgun (WGS) entry which is preliminary data.</text>
</comment>
<protein>
    <submittedName>
        <fullName evidence="2">Uncharacterized protein</fullName>
    </submittedName>
</protein>
<dbReference type="OrthoDB" id="6624196at2759"/>
<feature type="region of interest" description="Disordered" evidence="1">
    <location>
        <begin position="54"/>
        <end position="85"/>
    </location>
</feature>
<evidence type="ECO:0000256" key="1">
    <source>
        <dbReference type="SAM" id="MobiDB-lite"/>
    </source>
</evidence>
<feature type="compositionally biased region" description="Basic residues" evidence="1">
    <location>
        <begin position="14"/>
        <end position="28"/>
    </location>
</feature>
<dbReference type="Proteomes" id="UP001152795">
    <property type="component" value="Unassembled WGS sequence"/>
</dbReference>
<keyword evidence="3" id="KW-1185">Reference proteome</keyword>
<evidence type="ECO:0000313" key="3">
    <source>
        <dbReference type="Proteomes" id="UP001152795"/>
    </source>
</evidence>